<dbReference type="STRING" id="1178516.AWR27_01880"/>
<accession>A0A1P9WS78</accession>
<evidence type="ECO:0000256" key="3">
    <source>
        <dbReference type="ARBA" id="ARBA00023082"/>
    </source>
</evidence>
<protein>
    <recommendedName>
        <fullName evidence="5">RNA polymerase sigma factor 70 region 4 type 2 domain-containing protein</fullName>
    </recommendedName>
</protein>
<dbReference type="SUPFAM" id="SSF88659">
    <property type="entry name" value="Sigma3 and sigma4 domains of RNA polymerase sigma factors"/>
    <property type="match status" value="1"/>
</dbReference>
<gene>
    <name evidence="6" type="ORF">AWR27_01880</name>
</gene>
<sequence length="195" mass="22621">MPKGEYSGQPDECWIALKQGDSAAFEHIYRTHVHSLYRYGLSIWADEDAVLDAIHDVFTEVWHKRDRISYTDNVKFYLLKALKNRLIRLIDTAGRMQEISLSTLLIDPASLSTEQDEEALRQQTKVSDCLRELPPRQQEIVRLRFYENLSHQQIADLLNIQPQSAKNLLFRAIDTLRKAFCQTAASLLMLFFGSY</sequence>
<evidence type="ECO:0000256" key="2">
    <source>
        <dbReference type="ARBA" id="ARBA00023015"/>
    </source>
</evidence>
<dbReference type="InterPro" id="IPR039425">
    <property type="entry name" value="RNA_pol_sigma-70-like"/>
</dbReference>
<keyword evidence="3" id="KW-0731">Sigma factor</keyword>
<proteinExistence type="inferred from homology"/>
<dbReference type="GO" id="GO:0016987">
    <property type="term" value="F:sigma factor activity"/>
    <property type="evidence" value="ECO:0007669"/>
    <property type="project" value="UniProtKB-KW"/>
</dbReference>
<dbReference type="InterPro" id="IPR013249">
    <property type="entry name" value="RNA_pol_sigma70_r4_t2"/>
</dbReference>
<dbReference type="CDD" id="cd06171">
    <property type="entry name" value="Sigma70_r4"/>
    <property type="match status" value="1"/>
</dbReference>
<keyword evidence="7" id="KW-1185">Reference proteome</keyword>
<dbReference type="AlphaFoldDB" id="A0A1P9WS78"/>
<dbReference type="PANTHER" id="PTHR43133:SF46">
    <property type="entry name" value="RNA POLYMERASE SIGMA-70 FACTOR ECF SUBFAMILY"/>
    <property type="match status" value="1"/>
</dbReference>
<keyword evidence="4" id="KW-0804">Transcription</keyword>
<dbReference type="Pfam" id="PF08281">
    <property type="entry name" value="Sigma70_r4_2"/>
    <property type="match status" value="1"/>
</dbReference>
<dbReference type="KEGG" id="smon:AWR27_01880"/>
<organism evidence="6 7">
    <name type="scientific">Spirosoma montaniterrae</name>
    <dbReference type="NCBI Taxonomy" id="1178516"/>
    <lineage>
        <taxon>Bacteria</taxon>
        <taxon>Pseudomonadati</taxon>
        <taxon>Bacteroidota</taxon>
        <taxon>Cytophagia</taxon>
        <taxon>Cytophagales</taxon>
        <taxon>Cytophagaceae</taxon>
        <taxon>Spirosoma</taxon>
    </lineage>
</organism>
<evidence type="ECO:0000259" key="5">
    <source>
        <dbReference type="Pfam" id="PF08281"/>
    </source>
</evidence>
<dbReference type="SUPFAM" id="SSF88946">
    <property type="entry name" value="Sigma2 domain of RNA polymerase sigma factors"/>
    <property type="match status" value="1"/>
</dbReference>
<dbReference type="NCBIfam" id="TIGR02937">
    <property type="entry name" value="sigma70-ECF"/>
    <property type="match status" value="1"/>
</dbReference>
<evidence type="ECO:0000313" key="7">
    <source>
        <dbReference type="Proteomes" id="UP000187941"/>
    </source>
</evidence>
<evidence type="ECO:0000256" key="1">
    <source>
        <dbReference type="ARBA" id="ARBA00010641"/>
    </source>
</evidence>
<dbReference type="GO" id="GO:0003677">
    <property type="term" value="F:DNA binding"/>
    <property type="evidence" value="ECO:0007669"/>
    <property type="project" value="InterPro"/>
</dbReference>
<dbReference type="EMBL" id="CP014263">
    <property type="protein sequence ID" value="AQG78203.1"/>
    <property type="molecule type" value="Genomic_DNA"/>
</dbReference>
<comment type="similarity">
    <text evidence="1">Belongs to the sigma-70 factor family. ECF subfamily.</text>
</comment>
<dbReference type="OrthoDB" id="9150024at2"/>
<dbReference type="InterPro" id="IPR014284">
    <property type="entry name" value="RNA_pol_sigma-70_dom"/>
</dbReference>
<dbReference type="InterPro" id="IPR013325">
    <property type="entry name" value="RNA_pol_sigma_r2"/>
</dbReference>
<dbReference type="Proteomes" id="UP000187941">
    <property type="component" value="Chromosome"/>
</dbReference>
<keyword evidence="2" id="KW-0805">Transcription regulation</keyword>
<dbReference type="InterPro" id="IPR013324">
    <property type="entry name" value="RNA_pol_sigma_r3/r4-like"/>
</dbReference>
<feature type="domain" description="RNA polymerase sigma factor 70 region 4 type 2" evidence="5">
    <location>
        <begin position="126"/>
        <end position="173"/>
    </location>
</feature>
<dbReference type="Gene3D" id="1.10.10.10">
    <property type="entry name" value="Winged helix-like DNA-binding domain superfamily/Winged helix DNA-binding domain"/>
    <property type="match status" value="1"/>
</dbReference>
<evidence type="ECO:0000256" key="4">
    <source>
        <dbReference type="ARBA" id="ARBA00023163"/>
    </source>
</evidence>
<reference evidence="6 7" key="1">
    <citation type="submission" date="2016-01" db="EMBL/GenBank/DDBJ databases">
        <authorList>
            <person name="Oliw E.H."/>
        </authorList>
    </citation>
    <scope>NUCLEOTIDE SEQUENCE [LARGE SCALE GENOMIC DNA]</scope>
    <source>
        <strain evidence="6 7">DY10</strain>
    </source>
</reference>
<dbReference type="Gene3D" id="1.10.1740.10">
    <property type="match status" value="1"/>
</dbReference>
<dbReference type="GO" id="GO:0006352">
    <property type="term" value="P:DNA-templated transcription initiation"/>
    <property type="evidence" value="ECO:0007669"/>
    <property type="project" value="InterPro"/>
</dbReference>
<evidence type="ECO:0000313" key="6">
    <source>
        <dbReference type="EMBL" id="AQG78203.1"/>
    </source>
</evidence>
<name>A0A1P9WS78_9BACT</name>
<dbReference type="InterPro" id="IPR036388">
    <property type="entry name" value="WH-like_DNA-bd_sf"/>
</dbReference>
<dbReference type="PANTHER" id="PTHR43133">
    <property type="entry name" value="RNA POLYMERASE ECF-TYPE SIGMA FACTO"/>
    <property type="match status" value="1"/>
</dbReference>
<dbReference type="RefSeq" id="WP_077129625.1">
    <property type="nucleotide sequence ID" value="NZ_CP014263.1"/>
</dbReference>